<feature type="compositionally biased region" description="Low complexity" evidence="1">
    <location>
        <begin position="251"/>
        <end position="261"/>
    </location>
</feature>
<evidence type="ECO:0000313" key="3">
    <source>
        <dbReference type="Proteomes" id="UP001497392"/>
    </source>
</evidence>
<feature type="region of interest" description="Disordered" evidence="1">
    <location>
        <begin position="106"/>
        <end position="325"/>
    </location>
</feature>
<accession>A0ABP1G994</accession>
<feature type="region of interest" description="Disordered" evidence="1">
    <location>
        <begin position="1"/>
        <end position="22"/>
    </location>
</feature>
<keyword evidence="3" id="KW-1185">Reference proteome</keyword>
<gene>
    <name evidence="2" type="primary">g11958</name>
    <name evidence="2" type="ORF">VP750_LOCUS10675</name>
</gene>
<feature type="compositionally biased region" description="Polar residues" evidence="1">
    <location>
        <begin position="1"/>
        <end position="11"/>
    </location>
</feature>
<feature type="compositionally biased region" description="Low complexity" evidence="1">
    <location>
        <begin position="428"/>
        <end position="442"/>
    </location>
</feature>
<evidence type="ECO:0000313" key="2">
    <source>
        <dbReference type="EMBL" id="CAL5228769.1"/>
    </source>
</evidence>
<sequence>MASRQRSNPLLSSMDGPSPQIVRSRAPHTSVIAEQRGSATLKLLAATALVGMVLLAFAGHHEHTKAAKPHSIHFFQRRDLAGSASAPAPANDVYYSSAAAYFDPNNSGYPLPSPPAQSEAPAGPPTAALGKSLGSTSAGRAKAPSPAASPVTLVKNLSNSPTGKAKAPAPSASAPALGKKQSSGSAGKAKAPAPVVALGREKSSSSTAGKAKAPAASAPVPALGRKGGKAALHAPVPAPAGHAGQTKGKAAAHVPVPAPAGQGKGKKEDAKKAGKHAPAPAPGGTKGAKKVDGKGKGESQDAKSAHAGKAHAPAPSAQASAKDVKKSSSWLPSILALPGTGTATKTPTVAKGKAAAGAAAFAPAPGLGGAAGAPSGAKAMKLVSPITTEHLAIPAAAPAPLAAAALRSGVSVYGGKQAAWAAPTLAPRPGRAAQKGQAAQAPAPTPVRSSSGFASLGNVFG</sequence>
<feature type="compositionally biased region" description="Low complexity" evidence="1">
    <location>
        <begin position="230"/>
        <end position="244"/>
    </location>
</feature>
<reference evidence="2 3" key="1">
    <citation type="submission" date="2024-06" db="EMBL/GenBank/DDBJ databases">
        <authorList>
            <person name="Kraege A."/>
            <person name="Thomma B."/>
        </authorList>
    </citation>
    <scope>NUCLEOTIDE SEQUENCE [LARGE SCALE GENOMIC DNA]</scope>
</reference>
<name>A0ABP1G994_9CHLO</name>
<dbReference type="Proteomes" id="UP001497392">
    <property type="component" value="Unassembled WGS sequence"/>
</dbReference>
<feature type="compositionally biased region" description="Low complexity" evidence="1">
    <location>
        <begin position="164"/>
        <end position="222"/>
    </location>
</feature>
<feature type="compositionally biased region" description="Basic and acidic residues" evidence="1">
    <location>
        <begin position="289"/>
        <end position="304"/>
    </location>
</feature>
<dbReference type="EMBL" id="CAXHTA020000019">
    <property type="protein sequence ID" value="CAL5228769.1"/>
    <property type="molecule type" value="Genomic_DNA"/>
</dbReference>
<feature type="compositionally biased region" description="Low complexity" evidence="1">
    <location>
        <begin position="305"/>
        <end position="321"/>
    </location>
</feature>
<comment type="caution">
    <text evidence="2">The sequence shown here is derived from an EMBL/GenBank/DDBJ whole genome shotgun (WGS) entry which is preliminary data.</text>
</comment>
<proteinExistence type="predicted"/>
<feature type="region of interest" description="Disordered" evidence="1">
    <location>
        <begin position="427"/>
        <end position="461"/>
    </location>
</feature>
<evidence type="ECO:0000256" key="1">
    <source>
        <dbReference type="SAM" id="MobiDB-lite"/>
    </source>
</evidence>
<protein>
    <submittedName>
        <fullName evidence="2">G11958 protein</fullName>
    </submittedName>
</protein>
<organism evidence="2 3">
    <name type="scientific">Coccomyxa viridis</name>
    <dbReference type="NCBI Taxonomy" id="1274662"/>
    <lineage>
        <taxon>Eukaryota</taxon>
        <taxon>Viridiplantae</taxon>
        <taxon>Chlorophyta</taxon>
        <taxon>core chlorophytes</taxon>
        <taxon>Trebouxiophyceae</taxon>
        <taxon>Trebouxiophyceae incertae sedis</taxon>
        <taxon>Coccomyxaceae</taxon>
        <taxon>Coccomyxa</taxon>
    </lineage>
</organism>